<evidence type="ECO:0000256" key="1">
    <source>
        <dbReference type="ARBA" id="ARBA00023239"/>
    </source>
</evidence>
<dbReference type="RefSeq" id="WP_317787036.1">
    <property type="nucleotide sequence ID" value="NZ_AP028461.1"/>
</dbReference>
<dbReference type="EMBL" id="JBHTMK010000053">
    <property type="protein sequence ID" value="MFD1371935.1"/>
    <property type="molecule type" value="Genomic_DNA"/>
</dbReference>
<dbReference type="InterPro" id="IPR011234">
    <property type="entry name" value="Fumarylacetoacetase-like_C"/>
</dbReference>
<evidence type="ECO:0000313" key="5">
    <source>
        <dbReference type="Proteomes" id="UP001597183"/>
    </source>
</evidence>
<evidence type="ECO:0000313" key="4">
    <source>
        <dbReference type="EMBL" id="MFD1371935.1"/>
    </source>
</evidence>
<sequence>MIGEAEIEALADRLRDAERDRAPIPPLVTESPGLTADDAYAIQLHNIRRRSAAIVGHKVGLSSKAMQEMMGVDEPDYGHLLADMRLSEEVAVDTGRFCYPRVEIEVAFLLGADLPGKGCTEDDVLAATAAFAPSIELIDSRIVDWRISLADTIADNASSAGFVVGAQRVPPKEIDPRGIAAVLWRGDEQVAAGRSDAVLGNPVTAVAWLARKVARFGVRLKAGHLILPGACARAVDARPGDEFRAEFSGLGDVRLAFAAAKEPVGKEPVGKEPAVKEPVVKEPVGKEPAAKEPAGQAPTAKGIGAGVARAAAEERGRE</sequence>
<reference evidence="5" key="1">
    <citation type="journal article" date="2019" name="Int. J. Syst. Evol. Microbiol.">
        <title>The Global Catalogue of Microorganisms (GCM) 10K type strain sequencing project: providing services to taxonomists for standard genome sequencing and annotation.</title>
        <authorList>
            <consortium name="The Broad Institute Genomics Platform"/>
            <consortium name="The Broad Institute Genome Sequencing Center for Infectious Disease"/>
            <person name="Wu L."/>
            <person name="Ma J."/>
        </authorList>
    </citation>
    <scope>NUCLEOTIDE SEQUENCE [LARGE SCALE GENOMIC DNA]</scope>
    <source>
        <strain evidence="5">CCM 7526</strain>
    </source>
</reference>
<gene>
    <name evidence="4" type="ORF">ACFQ5G_41975</name>
</gene>
<dbReference type="InterPro" id="IPR050772">
    <property type="entry name" value="Hydratase-Decarb/MhpD_sf"/>
</dbReference>
<dbReference type="PANTHER" id="PTHR30143">
    <property type="entry name" value="ACID HYDRATASE"/>
    <property type="match status" value="1"/>
</dbReference>
<comment type="caution">
    <text evidence="4">The sequence shown here is derived from an EMBL/GenBank/DDBJ whole genome shotgun (WGS) entry which is preliminary data.</text>
</comment>
<keyword evidence="1" id="KW-0456">Lyase</keyword>
<name>A0ABW4AMR6_9ACTN</name>
<dbReference type="Gene3D" id="3.90.850.10">
    <property type="entry name" value="Fumarylacetoacetase-like, C-terminal domain"/>
    <property type="match status" value="1"/>
</dbReference>
<dbReference type="SUPFAM" id="SSF56529">
    <property type="entry name" value="FAH"/>
    <property type="match status" value="1"/>
</dbReference>
<evidence type="ECO:0000259" key="3">
    <source>
        <dbReference type="Pfam" id="PF01557"/>
    </source>
</evidence>
<feature type="region of interest" description="Disordered" evidence="2">
    <location>
        <begin position="265"/>
        <end position="318"/>
    </location>
</feature>
<dbReference type="Proteomes" id="UP001597183">
    <property type="component" value="Unassembled WGS sequence"/>
</dbReference>
<dbReference type="Pfam" id="PF01557">
    <property type="entry name" value="FAA_hydrolase"/>
    <property type="match status" value="1"/>
</dbReference>
<organism evidence="4 5">
    <name type="scientific">Actinoplanes sichuanensis</name>
    <dbReference type="NCBI Taxonomy" id="512349"/>
    <lineage>
        <taxon>Bacteria</taxon>
        <taxon>Bacillati</taxon>
        <taxon>Actinomycetota</taxon>
        <taxon>Actinomycetes</taxon>
        <taxon>Micromonosporales</taxon>
        <taxon>Micromonosporaceae</taxon>
        <taxon>Actinoplanes</taxon>
    </lineage>
</organism>
<dbReference type="PANTHER" id="PTHR30143:SF0">
    <property type="entry name" value="2-KETO-4-PENTENOATE HYDRATASE"/>
    <property type="match status" value="1"/>
</dbReference>
<protein>
    <submittedName>
        <fullName evidence="4">2-keto-4-pentenoate hydratase</fullName>
    </submittedName>
</protein>
<feature type="domain" description="Fumarylacetoacetase-like C-terminal" evidence="3">
    <location>
        <begin position="101"/>
        <end position="254"/>
    </location>
</feature>
<accession>A0ABW4AMR6</accession>
<dbReference type="InterPro" id="IPR036663">
    <property type="entry name" value="Fumarylacetoacetase_C_sf"/>
</dbReference>
<evidence type="ECO:0000256" key="2">
    <source>
        <dbReference type="SAM" id="MobiDB-lite"/>
    </source>
</evidence>
<proteinExistence type="predicted"/>
<keyword evidence="5" id="KW-1185">Reference proteome</keyword>
<feature type="compositionally biased region" description="Basic and acidic residues" evidence="2">
    <location>
        <begin position="265"/>
        <end position="290"/>
    </location>
</feature>